<dbReference type="SUPFAM" id="SSF53098">
    <property type="entry name" value="Ribonuclease H-like"/>
    <property type="match status" value="1"/>
</dbReference>
<organism evidence="2 3">
    <name type="scientific">Oryza sativa subsp. indica</name>
    <name type="common">Rice</name>
    <dbReference type="NCBI Taxonomy" id="39946"/>
    <lineage>
        <taxon>Eukaryota</taxon>
        <taxon>Viridiplantae</taxon>
        <taxon>Streptophyta</taxon>
        <taxon>Embryophyta</taxon>
        <taxon>Tracheophyta</taxon>
        <taxon>Spermatophyta</taxon>
        <taxon>Magnoliopsida</taxon>
        <taxon>Liliopsida</taxon>
        <taxon>Poales</taxon>
        <taxon>Poaceae</taxon>
        <taxon>BOP clade</taxon>
        <taxon>Oryzoideae</taxon>
        <taxon>Oryzeae</taxon>
        <taxon>Oryzinae</taxon>
        <taxon>Oryza</taxon>
        <taxon>Oryza sativa</taxon>
    </lineage>
</organism>
<dbReference type="PANTHER" id="PTHR10797">
    <property type="entry name" value="CCR4-NOT TRANSCRIPTION COMPLEX SUBUNIT"/>
    <property type="match status" value="1"/>
</dbReference>
<evidence type="ECO:0000313" key="3">
    <source>
        <dbReference type="Proteomes" id="UP000007015"/>
    </source>
</evidence>
<protein>
    <submittedName>
        <fullName evidence="2">Uncharacterized protein</fullName>
    </submittedName>
</protein>
<dbReference type="InterPro" id="IPR012337">
    <property type="entry name" value="RNaseH-like_sf"/>
</dbReference>
<dbReference type="Gene3D" id="3.30.420.10">
    <property type="entry name" value="Ribonuclease H-like superfamily/Ribonuclease H"/>
    <property type="match status" value="1"/>
</dbReference>
<dbReference type="InterPro" id="IPR039637">
    <property type="entry name" value="CNOT7/CNOT8/Pop2"/>
</dbReference>
<proteinExistence type="predicted"/>
<dbReference type="EMBL" id="CM000135">
    <property type="protein sequence ID" value="EAY77571.1"/>
    <property type="molecule type" value="Genomic_DNA"/>
</dbReference>
<reference evidence="2 3" key="1">
    <citation type="journal article" date="2005" name="PLoS Biol.">
        <title>The genomes of Oryza sativa: a history of duplications.</title>
        <authorList>
            <person name="Yu J."/>
            <person name="Wang J."/>
            <person name="Lin W."/>
            <person name="Li S."/>
            <person name="Li H."/>
            <person name="Zhou J."/>
            <person name="Ni P."/>
            <person name="Dong W."/>
            <person name="Hu S."/>
            <person name="Zeng C."/>
            <person name="Zhang J."/>
            <person name="Zhang Y."/>
            <person name="Li R."/>
            <person name="Xu Z."/>
            <person name="Li S."/>
            <person name="Li X."/>
            <person name="Zheng H."/>
            <person name="Cong L."/>
            <person name="Lin L."/>
            <person name="Yin J."/>
            <person name="Geng J."/>
            <person name="Li G."/>
            <person name="Shi J."/>
            <person name="Liu J."/>
            <person name="Lv H."/>
            <person name="Li J."/>
            <person name="Wang J."/>
            <person name="Deng Y."/>
            <person name="Ran L."/>
            <person name="Shi X."/>
            <person name="Wang X."/>
            <person name="Wu Q."/>
            <person name="Li C."/>
            <person name="Ren X."/>
            <person name="Wang J."/>
            <person name="Wang X."/>
            <person name="Li D."/>
            <person name="Liu D."/>
            <person name="Zhang X."/>
            <person name="Ji Z."/>
            <person name="Zhao W."/>
            <person name="Sun Y."/>
            <person name="Zhang Z."/>
            <person name="Bao J."/>
            <person name="Han Y."/>
            <person name="Dong L."/>
            <person name="Ji J."/>
            <person name="Chen P."/>
            <person name="Wu S."/>
            <person name="Liu J."/>
            <person name="Xiao Y."/>
            <person name="Bu D."/>
            <person name="Tan J."/>
            <person name="Yang L."/>
            <person name="Ye C."/>
            <person name="Zhang J."/>
            <person name="Xu J."/>
            <person name="Zhou Y."/>
            <person name="Yu Y."/>
            <person name="Zhang B."/>
            <person name="Zhuang S."/>
            <person name="Wei H."/>
            <person name="Liu B."/>
            <person name="Lei M."/>
            <person name="Yu H."/>
            <person name="Li Y."/>
            <person name="Xu H."/>
            <person name="Wei S."/>
            <person name="He X."/>
            <person name="Fang L."/>
            <person name="Zhang Z."/>
            <person name="Zhang Y."/>
            <person name="Huang X."/>
            <person name="Su Z."/>
            <person name="Tong W."/>
            <person name="Li J."/>
            <person name="Tong Z."/>
            <person name="Li S."/>
            <person name="Ye J."/>
            <person name="Wang L."/>
            <person name="Fang L."/>
            <person name="Lei T."/>
            <person name="Chen C."/>
            <person name="Chen H."/>
            <person name="Xu Z."/>
            <person name="Li H."/>
            <person name="Huang H."/>
            <person name="Zhang F."/>
            <person name="Xu H."/>
            <person name="Li N."/>
            <person name="Zhao C."/>
            <person name="Li S."/>
            <person name="Dong L."/>
            <person name="Huang Y."/>
            <person name="Li L."/>
            <person name="Xi Y."/>
            <person name="Qi Q."/>
            <person name="Li W."/>
            <person name="Zhang B."/>
            <person name="Hu W."/>
            <person name="Zhang Y."/>
            <person name="Tian X."/>
            <person name="Jiao Y."/>
            <person name="Liang X."/>
            <person name="Jin J."/>
            <person name="Gao L."/>
            <person name="Zheng W."/>
            <person name="Hao B."/>
            <person name="Liu S."/>
            <person name="Wang W."/>
            <person name="Yuan L."/>
            <person name="Cao M."/>
            <person name="McDermott J."/>
            <person name="Samudrala R."/>
            <person name="Wang J."/>
            <person name="Wong G.K."/>
            <person name="Yang H."/>
        </authorList>
    </citation>
    <scope>NUCLEOTIDE SEQUENCE [LARGE SCALE GENOMIC DNA]</scope>
    <source>
        <strain evidence="3">cv. 93-11</strain>
    </source>
</reference>
<name>A2Z4N7_ORYSI</name>
<feature type="compositionally biased region" description="Basic residues" evidence="1">
    <location>
        <begin position="58"/>
        <end position="67"/>
    </location>
</feature>
<feature type="region of interest" description="Disordered" evidence="1">
    <location>
        <begin position="55"/>
        <end position="78"/>
    </location>
</feature>
<dbReference type="InterPro" id="IPR036397">
    <property type="entry name" value="RNaseH_sf"/>
</dbReference>
<dbReference type="OMA" id="EPWQAGE"/>
<dbReference type="AlphaFoldDB" id="A2Z4N7"/>
<evidence type="ECO:0000256" key="1">
    <source>
        <dbReference type="SAM" id="MobiDB-lite"/>
    </source>
</evidence>
<dbReference type="STRING" id="39946.A2Z4N7"/>
<gene>
    <name evidence="2" type="ORF">OsI_32610</name>
</gene>
<evidence type="ECO:0000313" key="2">
    <source>
        <dbReference type="EMBL" id="EAY77571.1"/>
    </source>
</evidence>
<dbReference type="GO" id="GO:0003676">
    <property type="term" value="F:nucleic acid binding"/>
    <property type="evidence" value="ECO:0007669"/>
    <property type="project" value="InterPro"/>
</dbReference>
<dbReference type="Proteomes" id="UP000007015">
    <property type="component" value="Chromosome 10"/>
</dbReference>
<dbReference type="HOGENOM" id="CLU_027974_1_1_1"/>
<dbReference type="Gramene" id="BGIOSGA032466-TA">
    <property type="protein sequence ID" value="BGIOSGA032466-PA"/>
    <property type="gene ID" value="BGIOSGA032466"/>
</dbReference>
<accession>A2Z4N7</accession>
<dbReference type="GO" id="GO:0004535">
    <property type="term" value="F:poly(A)-specific ribonuclease activity"/>
    <property type="evidence" value="ECO:0007669"/>
    <property type="project" value="InterPro"/>
</dbReference>
<keyword evidence="3" id="KW-1185">Reference proteome</keyword>
<dbReference type="GO" id="GO:0030014">
    <property type="term" value="C:CCR4-NOT complex"/>
    <property type="evidence" value="ECO:0007669"/>
    <property type="project" value="InterPro"/>
</dbReference>
<sequence length="301" mass="32566">MTTPAMSAMQPVSEVLIRRVTADNLAVEMLTIRSHLPYFPYITIHADYPVDNAAARDGRRRRRRRGGGGRGNKRESEADERCYRLAKARVDELDVLQLGITLCDHHGSLPATAIARADGAAIAVEMAWQVGFSDFDVSQSAVDTLRAAGVDLEHLRARGVPAAVFGQALRVFDIVSAANLGRLTWVAFGGLYDFGFLLKMLDGGRPLPETAEGFASRLRGHLGVVYDAKYVAARLPVDGVELRGGLVRVARVLGAPAAAVEEPRQAGEKSLVASQVFMRMTGLFFAYHDVAVHAGKIDGLE</sequence>
<dbReference type="FunFam" id="3.30.420.10:FF:000203">
    <property type="entry name" value="CAF1 family ribonuclease containing protein"/>
    <property type="match status" value="1"/>
</dbReference>